<evidence type="ECO:0000259" key="2">
    <source>
        <dbReference type="Pfam" id="PF04233"/>
    </source>
</evidence>
<evidence type="ECO:0000256" key="1">
    <source>
        <dbReference type="SAM" id="Coils"/>
    </source>
</evidence>
<keyword evidence="1" id="KW-0175">Coiled coil</keyword>
<feature type="domain" description="Phage head morphogenesis" evidence="2">
    <location>
        <begin position="196"/>
        <end position="302"/>
    </location>
</feature>
<reference evidence="3" key="1">
    <citation type="journal article" date="2021" name="Proc. Natl. Acad. Sci. U.S.A.">
        <title>A Catalog of Tens of Thousands of Viruses from Human Metagenomes Reveals Hidden Associations with Chronic Diseases.</title>
        <authorList>
            <person name="Tisza M.J."/>
            <person name="Buck C.B."/>
        </authorList>
    </citation>
    <scope>NUCLEOTIDE SEQUENCE</scope>
    <source>
        <strain evidence="3">Cttnq1</strain>
    </source>
</reference>
<sequence length="671" mass="78216">MKNKDYWTKRKANLIYEQMDKAEKQADKFDEIYKQSKSYLDKQINKVFDKFQRDYGLSERDARQVLKNMKDQKDLNELRKVLEARPNDPNIQRLLADLDSPAYAYRMKRLERLSADLDLMRSSIYLSEKKGSDVFYSDLMKDSYYKATFDLQQQTGLAYSFSDLPETEIKRLQGLKWTGEAYSDRIWENTGALASSVKDELLVSLMTGRSVRDTSQAIAERFNVGQNKARRLIRTESAFFHNQMELLSYEDAEITKYKFVAVLDRRTSYICQEHDNKVYDTDKAVPGVNYPPLHPWCRSTTIAYDEDADYSKLERRARNPKTGKVEYVPADMSYKEWYSKYVDGEGVGKIDFSKLTSEEINNLDFDDLLKYFDWAAEQDALKEKAEQAALQAREDNVSLARRDLVDRLEKRLRTTNFVDVFGEENAQGLLRELRFFPNDDFVQSLYGSIDKLSFAKVKEMSSHVSGTQVNLAKGDFIYNKKFNQKAHSIVLHELTHGIDNVASYFGAPELGAKAFSSQYDLYNTIKKDMDNYIFGDMKLKRGASMDEKRDFFNLRQAKVRDFKSELLELAKKLHPEIRPEENAEVGAFASDMMSSFKSAEYGSQPFNHSDSYWKDKTHRGMEFIAEYTQAQMTPEIKSFYDKVFPNSVKIYNEIFKDISRLQLEDKKPLKW</sequence>
<dbReference type="InterPro" id="IPR006528">
    <property type="entry name" value="Phage_head_morphogenesis_dom"/>
</dbReference>
<organism evidence="3">
    <name type="scientific">Siphoviridae sp. cttnq1</name>
    <dbReference type="NCBI Taxonomy" id="2826495"/>
    <lineage>
        <taxon>Viruses</taxon>
        <taxon>Duplodnaviria</taxon>
        <taxon>Heunggongvirae</taxon>
        <taxon>Uroviricota</taxon>
        <taxon>Caudoviricetes</taxon>
    </lineage>
</organism>
<dbReference type="Pfam" id="PF04233">
    <property type="entry name" value="Phage_Mu_F"/>
    <property type="match status" value="1"/>
</dbReference>
<name>A0A8S5QZR4_9CAUD</name>
<dbReference type="EMBL" id="BK015772">
    <property type="protein sequence ID" value="DAE24313.1"/>
    <property type="molecule type" value="Genomic_DNA"/>
</dbReference>
<proteinExistence type="predicted"/>
<feature type="coiled-coil region" evidence="1">
    <location>
        <begin position="375"/>
        <end position="402"/>
    </location>
</feature>
<accession>A0A8S5QZR4</accession>
<protein>
    <submittedName>
        <fullName evidence="3">Minor capsid protein</fullName>
    </submittedName>
</protein>
<dbReference type="NCBIfam" id="TIGR01641">
    <property type="entry name" value="phageSPP1_gp7"/>
    <property type="match status" value="1"/>
</dbReference>
<evidence type="ECO:0000313" key="3">
    <source>
        <dbReference type="EMBL" id="DAE24313.1"/>
    </source>
</evidence>